<dbReference type="PANTHER" id="PTHR39188">
    <property type="entry name" value="MEMBRANE-ASSOCIATED ZINC METALLOPROTEASE M50B"/>
    <property type="match status" value="1"/>
</dbReference>
<dbReference type="Proteomes" id="UP000732105">
    <property type="component" value="Unassembled WGS sequence"/>
</dbReference>
<dbReference type="Pfam" id="PF02163">
    <property type="entry name" value="Peptidase_M50"/>
    <property type="match status" value="1"/>
</dbReference>
<comment type="caution">
    <text evidence="14">The sequence shown here is derived from an EMBL/GenBank/DDBJ whole genome shotgun (WGS) entry which is preliminary data.</text>
</comment>
<dbReference type="GO" id="GO:0008233">
    <property type="term" value="F:peptidase activity"/>
    <property type="evidence" value="ECO:0007669"/>
    <property type="project" value="UniProtKB-KW"/>
</dbReference>
<evidence type="ECO:0000259" key="13">
    <source>
        <dbReference type="Pfam" id="PF02163"/>
    </source>
</evidence>
<evidence type="ECO:0000256" key="1">
    <source>
        <dbReference type="ARBA" id="ARBA00001947"/>
    </source>
</evidence>
<protein>
    <submittedName>
        <fullName evidence="14">Site-2 protease family protein</fullName>
    </submittedName>
</protein>
<keyword evidence="11 12" id="KW-0472">Membrane</keyword>
<keyword evidence="10" id="KW-0482">Metalloprotease</keyword>
<comment type="subcellular location">
    <subcellularLocation>
        <location evidence="2">Membrane</location>
        <topology evidence="2">Multi-pass membrane protein</topology>
    </subcellularLocation>
</comment>
<evidence type="ECO:0000256" key="3">
    <source>
        <dbReference type="ARBA" id="ARBA00007931"/>
    </source>
</evidence>
<evidence type="ECO:0000313" key="14">
    <source>
        <dbReference type="EMBL" id="NOU58506.1"/>
    </source>
</evidence>
<evidence type="ECO:0000256" key="6">
    <source>
        <dbReference type="ARBA" id="ARBA00022723"/>
    </source>
</evidence>
<evidence type="ECO:0000256" key="4">
    <source>
        <dbReference type="ARBA" id="ARBA00022670"/>
    </source>
</evidence>
<feature type="domain" description="Peptidase M50" evidence="13">
    <location>
        <begin position="96"/>
        <end position="168"/>
    </location>
</feature>
<accession>A0ABX1WR31</accession>
<sequence length="363" mass="41857">MTVYNWPKIMEMKSNEELVEITETNLEGLDHDGLLMAEAELKKRFENGQFELNKEPKFPEKPILDHKNQSYHKSILSAIIFIAAFYFIFNWELSSILILTGVLLIHELGHLLAMKAFNYKDLNMFFIPLLGAAAFGTKKDISQKQKLFISLAGPLPGIIIGSFIYAHGYAADNDLYIRIGNMFIYLNLFNLIPVMPLDGGRMIKDLFFYKKEKISIIFLWISIACLIILSIKMEAFLMLIIPVFLFTQISVQTEYIKIRQVLIDKGFDINKAYEDLSNEEYWLLRDELALNMKTISRIVDPKRYIQVANEKIVVNSLKQILQNPSVKKLSTGGKVFFILLWISAFLIPFLVLAAYYILGLIER</sequence>
<reference evidence="14 15" key="1">
    <citation type="submission" date="2018-12" db="EMBL/GenBank/DDBJ databases">
        <title>Marinifilum JC070 sp. nov., a marine bacterium isolated from Yongle Blue Hole in the South China Sea.</title>
        <authorList>
            <person name="Fu T."/>
        </authorList>
    </citation>
    <scope>NUCLEOTIDE SEQUENCE [LARGE SCALE GENOMIC DNA]</scope>
    <source>
        <strain evidence="14 15">JC070</strain>
    </source>
</reference>
<evidence type="ECO:0000256" key="7">
    <source>
        <dbReference type="ARBA" id="ARBA00022801"/>
    </source>
</evidence>
<feature type="transmembrane region" description="Helical" evidence="12">
    <location>
        <begin position="71"/>
        <end position="89"/>
    </location>
</feature>
<evidence type="ECO:0000256" key="5">
    <source>
        <dbReference type="ARBA" id="ARBA00022692"/>
    </source>
</evidence>
<comment type="cofactor">
    <cofactor evidence="1">
        <name>Zn(2+)</name>
        <dbReference type="ChEBI" id="CHEBI:29105"/>
    </cofactor>
</comment>
<evidence type="ECO:0000256" key="2">
    <source>
        <dbReference type="ARBA" id="ARBA00004141"/>
    </source>
</evidence>
<evidence type="ECO:0000256" key="10">
    <source>
        <dbReference type="ARBA" id="ARBA00023049"/>
    </source>
</evidence>
<feature type="transmembrane region" description="Helical" evidence="12">
    <location>
        <begin position="147"/>
        <end position="169"/>
    </location>
</feature>
<evidence type="ECO:0000256" key="9">
    <source>
        <dbReference type="ARBA" id="ARBA00022989"/>
    </source>
</evidence>
<dbReference type="PANTHER" id="PTHR39188:SF3">
    <property type="entry name" value="STAGE IV SPORULATION PROTEIN FB"/>
    <property type="match status" value="1"/>
</dbReference>
<keyword evidence="5 12" id="KW-0812">Transmembrane</keyword>
<organism evidence="14 15">
    <name type="scientific">Marinifilum caeruleilacunae</name>
    <dbReference type="NCBI Taxonomy" id="2499076"/>
    <lineage>
        <taxon>Bacteria</taxon>
        <taxon>Pseudomonadati</taxon>
        <taxon>Bacteroidota</taxon>
        <taxon>Bacteroidia</taxon>
        <taxon>Marinilabiliales</taxon>
        <taxon>Marinifilaceae</taxon>
    </lineage>
</organism>
<evidence type="ECO:0000256" key="12">
    <source>
        <dbReference type="SAM" id="Phobius"/>
    </source>
</evidence>
<dbReference type="EMBL" id="RZNH01000002">
    <property type="protein sequence ID" value="NOU58506.1"/>
    <property type="molecule type" value="Genomic_DNA"/>
</dbReference>
<feature type="transmembrane region" description="Helical" evidence="12">
    <location>
        <begin position="95"/>
        <end position="114"/>
    </location>
</feature>
<dbReference type="RefSeq" id="WP_171593775.1">
    <property type="nucleotide sequence ID" value="NZ_RZNH01000002.1"/>
</dbReference>
<keyword evidence="8" id="KW-0862">Zinc</keyword>
<dbReference type="GO" id="GO:0006508">
    <property type="term" value="P:proteolysis"/>
    <property type="evidence" value="ECO:0007669"/>
    <property type="project" value="UniProtKB-KW"/>
</dbReference>
<comment type="similarity">
    <text evidence="3">Belongs to the peptidase M50B family.</text>
</comment>
<keyword evidence="6" id="KW-0479">Metal-binding</keyword>
<evidence type="ECO:0000256" key="8">
    <source>
        <dbReference type="ARBA" id="ARBA00022833"/>
    </source>
</evidence>
<keyword evidence="9 12" id="KW-1133">Transmembrane helix</keyword>
<keyword evidence="15" id="KW-1185">Reference proteome</keyword>
<gene>
    <name evidence="14" type="ORF">ELS83_01660</name>
</gene>
<feature type="transmembrane region" description="Helical" evidence="12">
    <location>
        <begin position="175"/>
        <end position="193"/>
    </location>
</feature>
<name>A0ABX1WR31_9BACT</name>
<feature type="transmembrane region" description="Helical" evidence="12">
    <location>
        <begin position="335"/>
        <end position="358"/>
    </location>
</feature>
<evidence type="ECO:0000313" key="15">
    <source>
        <dbReference type="Proteomes" id="UP000732105"/>
    </source>
</evidence>
<dbReference type="CDD" id="cd06160">
    <property type="entry name" value="S2P-M50_like_2"/>
    <property type="match status" value="1"/>
</dbReference>
<evidence type="ECO:0000256" key="11">
    <source>
        <dbReference type="ARBA" id="ARBA00023136"/>
    </source>
</evidence>
<dbReference type="InterPro" id="IPR008915">
    <property type="entry name" value="Peptidase_M50"/>
</dbReference>
<keyword evidence="4 14" id="KW-0645">Protease</keyword>
<proteinExistence type="inferred from homology"/>
<feature type="transmembrane region" description="Helical" evidence="12">
    <location>
        <begin position="214"/>
        <end position="231"/>
    </location>
</feature>
<keyword evidence="7" id="KW-0378">Hydrolase</keyword>